<comment type="caution">
    <text evidence="2">The sequence shown here is derived from an EMBL/GenBank/DDBJ whole genome shotgun (WGS) entry which is preliminary data.</text>
</comment>
<protein>
    <submittedName>
        <fullName evidence="2">Methyltransferase</fullName>
    </submittedName>
</protein>
<dbReference type="EMBL" id="JBHLUX010000018">
    <property type="protein sequence ID" value="MFC0470332.1"/>
    <property type="molecule type" value="Genomic_DNA"/>
</dbReference>
<keyword evidence="2" id="KW-0808">Transferase</keyword>
<dbReference type="InterPro" id="IPR007848">
    <property type="entry name" value="Small_mtfrase_dom"/>
</dbReference>
<evidence type="ECO:0000313" key="2">
    <source>
        <dbReference type="EMBL" id="MFC0470332.1"/>
    </source>
</evidence>
<dbReference type="Proteomes" id="UP001589838">
    <property type="component" value="Unassembled WGS sequence"/>
</dbReference>
<dbReference type="GO" id="GO:0032259">
    <property type="term" value="P:methylation"/>
    <property type="evidence" value="ECO:0007669"/>
    <property type="project" value="UniProtKB-KW"/>
</dbReference>
<organism evidence="2 3">
    <name type="scientific">Halalkalibacter kiskunsagensis</name>
    <dbReference type="NCBI Taxonomy" id="1548599"/>
    <lineage>
        <taxon>Bacteria</taxon>
        <taxon>Bacillati</taxon>
        <taxon>Bacillota</taxon>
        <taxon>Bacilli</taxon>
        <taxon>Bacillales</taxon>
        <taxon>Bacillaceae</taxon>
        <taxon>Halalkalibacter</taxon>
    </lineage>
</organism>
<dbReference type="RefSeq" id="WP_390183801.1">
    <property type="nucleotide sequence ID" value="NZ_JAXBLX010000062.1"/>
</dbReference>
<keyword evidence="3" id="KW-1185">Reference proteome</keyword>
<dbReference type="Pfam" id="PF05175">
    <property type="entry name" value="MTS"/>
    <property type="match status" value="1"/>
</dbReference>
<reference evidence="2 3" key="1">
    <citation type="submission" date="2024-09" db="EMBL/GenBank/DDBJ databases">
        <authorList>
            <person name="Sun Q."/>
            <person name="Mori K."/>
        </authorList>
    </citation>
    <scope>NUCLEOTIDE SEQUENCE [LARGE SCALE GENOMIC DNA]</scope>
    <source>
        <strain evidence="2 3">NCAIM B.02610</strain>
    </source>
</reference>
<dbReference type="SUPFAM" id="SSF53335">
    <property type="entry name" value="S-adenosyl-L-methionine-dependent methyltransferases"/>
    <property type="match status" value="1"/>
</dbReference>
<evidence type="ECO:0000313" key="3">
    <source>
        <dbReference type="Proteomes" id="UP001589838"/>
    </source>
</evidence>
<gene>
    <name evidence="2" type="ORF">ACFFHM_07275</name>
</gene>
<feature type="domain" description="Methyltransferase small" evidence="1">
    <location>
        <begin position="5"/>
        <end position="53"/>
    </location>
</feature>
<dbReference type="GO" id="GO:0008168">
    <property type="term" value="F:methyltransferase activity"/>
    <property type="evidence" value="ECO:0007669"/>
    <property type="project" value="UniProtKB-KW"/>
</dbReference>
<proteinExistence type="predicted"/>
<evidence type="ECO:0000259" key="1">
    <source>
        <dbReference type="Pfam" id="PF05175"/>
    </source>
</evidence>
<accession>A0ABV6KAJ0</accession>
<keyword evidence="2" id="KW-0489">Methyltransferase</keyword>
<dbReference type="InterPro" id="IPR029063">
    <property type="entry name" value="SAM-dependent_MTases_sf"/>
</dbReference>
<name>A0ABV6KAJ0_9BACI</name>
<sequence length="60" mass="6710">MLQVINHFTSNPIRIMDLGCGNRFLAEILLKTYPNTSAILLDRSIKTVNSCTNEQLCGRA</sequence>
<dbReference type="Gene3D" id="3.40.50.150">
    <property type="entry name" value="Vaccinia Virus protein VP39"/>
    <property type="match status" value="1"/>
</dbReference>